<dbReference type="FunFam" id="3.40.50.620:FF:000147">
    <property type="entry name" value="Cholinephosphate cytidylyltransferase"/>
    <property type="match status" value="1"/>
</dbReference>
<dbReference type="NCBIfam" id="TIGR00125">
    <property type="entry name" value="cyt_tran_rel"/>
    <property type="match status" value="1"/>
</dbReference>
<dbReference type="Pfam" id="PF01467">
    <property type="entry name" value="CTP_transf_like"/>
    <property type="match status" value="1"/>
</dbReference>
<sequence>MPPKRKRSTTVSSVKNSVMDIPQPSSRDASGEDAEDPVLQEIASKKERQNDSSHVPSKRPRPSKNGSGVGDESDGTDGEGDGATGRTSRKGQRTSSSESTSKKAALERAEHGENGEAGGMRMPDPPKAGLVDPKGYKTNSPPVGRPVRVYADGVFDLFHIGHMRQLQQAKTAFPDTYLIVGVTGDKETHRRKGLTVLSAKERAESVRHCKWVDEVVEDCPWIIADAPEFIEKHQIDYVAHDDIPYGADEGDDIYAPIKEKGIFLVTQRTEGLSTTGIITKIVRDYDQYINRQLKRGTSRKELNVSWLKKNELEIKRNMAELRDSIKANWTTTGQELSKDLRQFWQSSRPASPARTPTQEKHEGALTPNAAAAASPSALSRLSHLDIPRAGGGPERGSSEFAAGYSLGLIGGVRAWMARSRRNLNDSRPESPSSEGSSDEQSTKEPPRGRPGKQAMHDGIDAQA</sequence>
<evidence type="ECO:0000256" key="9">
    <source>
        <dbReference type="ARBA" id="ARBA00026101"/>
    </source>
</evidence>
<evidence type="ECO:0000256" key="7">
    <source>
        <dbReference type="ARBA" id="ARBA00023209"/>
    </source>
</evidence>
<evidence type="ECO:0000256" key="11">
    <source>
        <dbReference type="ARBA" id="ARBA00080967"/>
    </source>
</evidence>
<comment type="similarity">
    <text evidence="1">Belongs to the cytidylyltransferase family.</text>
</comment>
<dbReference type="EMBL" id="ML994638">
    <property type="protein sequence ID" value="KAF2184380.1"/>
    <property type="molecule type" value="Genomic_DNA"/>
</dbReference>
<dbReference type="InterPro" id="IPR041723">
    <property type="entry name" value="CCT"/>
</dbReference>
<dbReference type="Gene3D" id="3.40.50.620">
    <property type="entry name" value="HUPs"/>
    <property type="match status" value="1"/>
</dbReference>
<dbReference type="InterPro" id="IPR014729">
    <property type="entry name" value="Rossmann-like_a/b/a_fold"/>
</dbReference>
<keyword evidence="7" id="KW-0594">Phospholipid biosynthesis</keyword>
<evidence type="ECO:0000256" key="1">
    <source>
        <dbReference type="ARBA" id="ARBA00010101"/>
    </source>
</evidence>
<evidence type="ECO:0000256" key="4">
    <source>
        <dbReference type="ARBA" id="ARBA00022679"/>
    </source>
</evidence>
<dbReference type="CDD" id="cd02174">
    <property type="entry name" value="CCT"/>
    <property type="match status" value="1"/>
</dbReference>
<keyword evidence="8" id="KW-1208">Phospholipid metabolism</keyword>
<dbReference type="PANTHER" id="PTHR10739">
    <property type="entry name" value="CYTIDYLYLTRANSFERASE"/>
    <property type="match status" value="1"/>
</dbReference>
<feature type="compositionally biased region" description="Basic and acidic residues" evidence="12">
    <location>
        <begin position="100"/>
        <end position="114"/>
    </location>
</feature>
<dbReference type="PANTHER" id="PTHR10739:SF13">
    <property type="entry name" value="CHOLINE-PHOSPHATE CYTIDYLYLTRANSFERASE"/>
    <property type="match status" value="1"/>
</dbReference>
<evidence type="ECO:0000256" key="5">
    <source>
        <dbReference type="ARBA" id="ARBA00022695"/>
    </source>
</evidence>
<feature type="compositionally biased region" description="Low complexity" evidence="12">
    <location>
        <begin position="364"/>
        <end position="376"/>
    </location>
</feature>
<dbReference type="OrthoDB" id="17102at2759"/>
<evidence type="ECO:0000259" key="13">
    <source>
        <dbReference type="Pfam" id="PF01467"/>
    </source>
</evidence>
<dbReference type="GO" id="GO:0004105">
    <property type="term" value="F:choline-phosphate cytidylyltransferase activity"/>
    <property type="evidence" value="ECO:0007669"/>
    <property type="project" value="UniProtKB-EC"/>
</dbReference>
<feature type="compositionally biased region" description="Basic and acidic residues" evidence="12">
    <location>
        <begin position="454"/>
        <end position="463"/>
    </location>
</feature>
<keyword evidence="3" id="KW-0597">Phosphoprotein</keyword>
<organism evidence="14 15">
    <name type="scientific">Zopfia rhizophila CBS 207.26</name>
    <dbReference type="NCBI Taxonomy" id="1314779"/>
    <lineage>
        <taxon>Eukaryota</taxon>
        <taxon>Fungi</taxon>
        <taxon>Dikarya</taxon>
        <taxon>Ascomycota</taxon>
        <taxon>Pezizomycotina</taxon>
        <taxon>Dothideomycetes</taxon>
        <taxon>Dothideomycetes incertae sedis</taxon>
        <taxon>Zopfiaceae</taxon>
        <taxon>Zopfia</taxon>
    </lineage>
</organism>
<dbReference type="InterPro" id="IPR045049">
    <property type="entry name" value="Pcy1-like"/>
</dbReference>
<dbReference type="Proteomes" id="UP000800200">
    <property type="component" value="Unassembled WGS sequence"/>
</dbReference>
<keyword evidence="5" id="KW-0548">Nucleotidyltransferase</keyword>
<accession>A0A6A6E2M0</accession>
<protein>
    <recommendedName>
        <fullName evidence="9">choline-phosphate cytidylyltransferase</fullName>
        <ecNumber evidence="9">2.7.7.15</ecNumber>
    </recommendedName>
    <alternativeName>
        <fullName evidence="10">CTP:phosphocholine cytidylyltransferase</fullName>
    </alternativeName>
    <alternativeName>
        <fullName evidence="11">Phosphorylcholine transferase</fullName>
    </alternativeName>
</protein>
<keyword evidence="4" id="KW-0808">Transferase</keyword>
<feature type="region of interest" description="Disordered" evidence="12">
    <location>
        <begin position="1"/>
        <end position="140"/>
    </location>
</feature>
<dbReference type="EC" id="2.7.7.15" evidence="9"/>
<name>A0A6A6E2M0_9PEZI</name>
<evidence type="ECO:0000256" key="8">
    <source>
        <dbReference type="ARBA" id="ARBA00023264"/>
    </source>
</evidence>
<feature type="domain" description="Cytidyltransferase-like" evidence="13">
    <location>
        <begin position="150"/>
        <end position="279"/>
    </location>
</feature>
<evidence type="ECO:0000256" key="12">
    <source>
        <dbReference type="SAM" id="MobiDB-lite"/>
    </source>
</evidence>
<dbReference type="GO" id="GO:0031210">
    <property type="term" value="F:phosphatidylcholine binding"/>
    <property type="evidence" value="ECO:0007669"/>
    <property type="project" value="TreeGrafter"/>
</dbReference>
<keyword evidence="2" id="KW-0444">Lipid biosynthesis</keyword>
<feature type="region of interest" description="Disordered" evidence="12">
    <location>
        <begin position="346"/>
        <end position="376"/>
    </location>
</feature>
<feature type="compositionally biased region" description="Acidic residues" evidence="12">
    <location>
        <begin position="71"/>
        <end position="80"/>
    </location>
</feature>
<dbReference type="AlphaFoldDB" id="A0A6A6E2M0"/>
<reference evidence="14" key="1">
    <citation type="journal article" date="2020" name="Stud. Mycol.">
        <title>101 Dothideomycetes genomes: a test case for predicting lifestyles and emergence of pathogens.</title>
        <authorList>
            <person name="Haridas S."/>
            <person name="Albert R."/>
            <person name="Binder M."/>
            <person name="Bloem J."/>
            <person name="Labutti K."/>
            <person name="Salamov A."/>
            <person name="Andreopoulos B."/>
            <person name="Baker S."/>
            <person name="Barry K."/>
            <person name="Bills G."/>
            <person name="Bluhm B."/>
            <person name="Cannon C."/>
            <person name="Castanera R."/>
            <person name="Culley D."/>
            <person name="Daum C."/>
            <person name="Ezra D."/>
            <person name="Gonzalez J."/>
            <person name="Henrissat B."/>
            <person name="Kuo A."/>
            <person name="Liang C."/>
            <person name="Lipzen A."/>
            <person name="Lutzoni F."/>
            <person name="Magnuson J."/>
            <person name="Mondo S."/>
            <person name="Nolan M."/>
            <person name="Ohm R."/>
            <person name="Pangilinan J."/>
            <person name="Park H.-J."/>
            <person name="Ramirez L."/>
            <person name="Alfaro M."/>
            <person name="Sun H."/>
            <person name="Tritt A."/>
            <person name="Yoshinaga Y."/>
            <person name="Zwiers L.-H."/>
            <person name="Turgeon B."/>
            <person name="Goodwin S."/>
            <person name="Spatafora J."/>
            <person name="Crous P."/>
            <person name="Grigoriev I."/>
        </authorList>
    </citation>
    <scope>NUCLEOTIDE SEQUENCE</scope>
    <source>
        <strain evidence="14">CBS 207.26</strain>
    </source>
</reference>
<evidence type="ECO:0000313" key="14">
    <source>
        <dbReference type="EMBL" id="KAF2184380.1"/>
    </source>
</evidence>
<keyword evidence="6" id="KW-0443">Lipid metabolism</keyword>
<feature type="compositionally biased region" description="Low complexity" evidence="12">
    <location>
        <begin position="429"/>
        <end position="439"/>
    </location>
</feature>
<feature type="region of interest" description="Disordered" evidence="12">
    <location>
        <begin position="420"/>
        <end position="463"/>
    </location>
</feature>
<dbReference type="SUPFAM" id="SSF52374">
    <property type="entry name" value="Nucleotidylyl transferase"/>
    <property type="match status" value="1"/>
</dbReference>
<dbReference type="GO" id="GO:0005635">
    <property type="term" value="C:nuclear envelope"/>
    <property type="evidence" value="ECO:0007669"/>
    <property type="project" value="TreeGrafter"/>
</dbReference>
<evidence type="ECO:0000256" key="6">
    <source>
        <dbReference type="ARBA" id="ARBA00023098"/>
    </source>
</evidence>
<proteinExistence type="inferred from homology"/>
<evidence type="ECO:0000256" key="2">
    <source>
        <dbReference type="ARBA" id="ARBA00022516"/>
    </source>
</evidence>
<evidence type="ECO:0000256" key="10">
    <source>
        <dbReference type="ARBA" id="ARBA00076205"/>
    </source>
</evidence>
<dbReference type="InterPro" id="IPR004821">
    <property type="entry name" value="Cyt_trans-like"/>
</dbReference>
<keyword evidence="15" id="KW-1185">Reference proteome</keyword>
<evidence type="ECO:0000313" key="15">
    <source>
        <dbReference type="Proteomes" id="UP000800200"/>
    </source>
</evidence>
<evidence type="ECO:0000256" key="3">
    <source>
        <dbReference type="ARBA" id="ARBA00022553"/>
    </source>
</evidence>
<gene>
    <name evidence="14" type="ORF">K469DRAFT_727301</name>
</gene>